<dbReference type="Gene3D" id="1.50.10.20">
    <property type="match status" value="2"/>
</dbReference>
<evidence type="ECO:0000259" key="2">
    <source>
        <dbReference type="Pfam" id="PF00432"/>
    </source>
</evidence>
<keyword evidence="3" id="KW-1185">Reference proteome</keyword>
<dbReference type="InterPro" id="IPR001330">
    <property type="entry name" value="Prenyltrans"/>
</dbReference>
<keyword evidence="1" id="KW-0677">Repeat</keyword>
<gene>
    <name evidence="4" type="primary">LOC113799068</name>
</gene>
<accession>A0A6P6YJM6</accession>
<reference evidence="4" key="1">
    <citation type="submission" date="2025-08" db="UniProtKB">
        <authorList>
            <consortium name="RefSeq"/>
        </authorList>
    </citation>
    <scope>IDENTIFICATION</scope>
    <source>
        <strain evidence="4">Airmid</strain>
    </source>
</reference>
<dbReference type="GO" id="GO:0003824">
    <property type="term" value="F:catalytic activity"/>
    <property type="evidence" value="ECO:0007669"/>
    <property type="project" value="InterPro"/>
</dbReference>
<dbReference type="Pfam" id="PF00432">
    <property type="entry name" value="Prenyltrans"/>
    <property type="match status" value="2"/>
</dbReference>
<dbReference type="AlphaFoldDB" id="A0A6P6YJM6"/>
<proteinExistence type="predicted"/>
<dbReference type="RefSeq" id="XP_027205460.1">
    <property type="nucleotide sequence ID" value="XM_027349659.1"/>
</dbReference>
<feature type="non-terminal residue" evidence="4">
    <location>
        <position position="1"/>
    </location>
</feature>
<sequence>GFSGEPGGEAHLGYSYCALASYVLLGLKLENAAGTAHADAYHTCYSLAALSLLQNFWN</sequence>
<dbReference type="InterPro" id="IPR008930">
    <property type="entry name" value="Terpenoid_cyclase/PrenylTrfase"/>
</dbReference>
<organism evidence="3 4">
    <name type="scientific">Dermatophagoides pteronyssinus</name>
    <name type="common">European house dust mite</name>
    <dbReference type="NCBI Taxonomy" id="6956"/>
    <lineage>
        <taxon>Eukaryota</taxon>
        <taxon>Metazoa</taxon>
        <taxon>Ecdysozoa</taxon>
        <taxon>Arthropoda</taxon>
        <taxon>Chelicerata</taxon>
        <taxon>Arachnida</taxon>
        <taxon>Acari</taxon>
        <taxon>Acariformes</taxon>
        <taxon>Sarcoptiformes</taxon>
        <taxon>Astigmata</taxon>
        <taxon>Psoroptidia</taxon>
        <taxon>Analgoidea</taxon>
        <taxon>Pyroglyphidae</taxon>
        <taxon>Dermatophagoidinae</taxon>
        <taxon>Dermatophagoides</taxon>
    </lineage>
</organism>
<evidence type="ECO:0000313" key="3">
    <source>
        <dbReference type="Proteomes" id="UP000515146"/>
    </source>
</evidence>
<name>A0A6P6YJM6_DERPT</name>
<dbReference type="KEGG" id="dpte:113799068"/>
<protein>
    <submittedName>
        <fullName evidence="4">Uncharacterized protein LOC113799068</fullName>
    </submittedName>
</protein>
<dbReference type="Proteomes" id="UP000515146">
    <property type="component" value="Unplaced"/>
</dbReference>
<evidence type="ECO:0000313" key="4">
    <source>
        <dbReference type="RefSeq" id="XP_027205460.1"/>
    </source>
</evidence>
<feature type="domain" description="Prenyltransferase alpha-alpha toroid" evidence="2">
    <location>
        <begin position="36"/>
        <end position="55"/>
    </location>
</feature>
<evidence type="ECO:0000256" key="1">
    <source>
        <dbReference type="ARBA" id="ARBA00022737"/>
    </source>
</evidence>
<dbReference type="SUPFAM" id="SSF48239">
    <property type="entry name" value="Terpenoid cyclases/Protein prenyltransferases"/>
    <property type="match status" value="1"/>
</dbReference>
<feature type="domain" description="Prenyltransferase alpha-alpha toroid" evidence="2">
    <location>
        <begin position="1"/>
        <end position="28"/>
    </location>
</feature>
<dbReference type="InParanoid" id="A0A6P6YJM6"/>